<dbReference type="EMBL" id="QMKO01002704">
    <property type="protein sequence ID" value="RTG82769.1"/>
    <property type="molecule type" value="Genomic_DNA"/>
</dbReference>
<evidence type="ECO:0000313" key="2">
    <source>
        <dbReference type="Proteomes" id="UP000290809"/>
    </source>
</evidence>
<accession>A0A430Q4Y8</accession>
<protein>
    <submittedName>
        <fullName evidence="1">Uncharacterized protein</fullName>
    </submittedName>
</protein>
<organism evidence="1 2">
    <name type="scientific">Schistosoma bovis</name>
    <name type="common">Blood fluke</name>
    <dbReference type="NCBI Taxonomy" id="6184"/>
    <lineage>
        <taxon>Eukaryota</taxon>
        <taxon>Metazoa</taxon>
        <taxon>Spiralia</taxon>
        <taxon>Lophotrochozoa</taxon>
        <taxon>Platyhelminthes</taxon>
        <taxon>Trematoda</taxon>
        <taxon>Digenea</taxon>
        <taxon>Strigeidida</taxon>
        <taxon>Schistosomatoidea</taxon>
        <taxon>Schistosomatidae</taxon>
        <taxon>Schistosoma</taxon>
    </lineage>
</organism>
<proteinExistence type="predicted"/>
<feature type="non-terminal residue" evidence="1">
    <location>
        <position position="613"/>
    </location>
</feature>
<evidence type="ECO:0000313" key="1">
    <source>
        <dbReference type="EMBL" id="RTG82769.1"/>
    </source>
</evidence>
<gene>
    <name evidence="1" type="ORF">DC041_0010865</name>
</gene>
<dbReference type="Proteomes" id="UP000290809">
    <property type="component" value="Unassembled WGS sequence"/>
</dbReference>
<dbReference type="AlphaFoldDB" id="A0A430Q4Y8"/>
<name>A0A430Q4Y8_SCHBO</name>
<comment type="caution">
    <text evidence="1">The sequence shown here is derived from an EMBL/GenBank/DDBJ whole genome shotgun (WGS) entry which is preliminary data.</text>
</comment>
<sequence length="613" mass="70142">MIIFSFQENILRNQDCTLSELFKHLLSNLFIQSRNINFKSYQYAEDFIQFPFISNVQENYQSFNFVKDSIIDLHDIIARLQSTDKSMELNNDSEEICTFSTTDQCFKCIYSSYCTQFIPSKSSSLLSTTMNHLWHVQVCKTLYVLKIFARLKRNLYFNHFCNDNNDGHNNNNNNEKDNTVSIPLIFNMNTSDEINVLFLPSDHSLILLKDVQVFADMPFHSTDSVSSTSRMYIHAKQVIPFQVNYLSESIMDDYAKLREQQQSCTIVLVNLGPLSCCSPEASVDPNGHSPSSNKLLWSYMFAGKFIENNTVAIVNAATFNNGSSVDSNLMYLSLTGDLAYRWYYNFQIGYHYQLSWVNINSSTSFNHDQSPLRQLISVSILNNSIPMNRENFSFVNVANLNDIMHERSNYPIGCLLNFEAVILFKQYCSLTGDWILWVTTCSELPKTLSNLNNIDVTTVYKVNLFRKTKSVNNLDLVSLFTTSNQMILYCRFTNFSLSAITPTSSSLASLHLNYTDLSRIIIVNQTNMDSMLDKISTQLSDSLTISLDNEYDNSLIVTKEPKLLISNNYDWIGGSISTGYSNVEGDLLKERINVQATITRCLEFQIYRLSNTA</sequence>
<reference evidence="1 2" key="1">
    <citation type="journal article" date="2019" name="PLoS Pathog.">
        <title>Genome sequence of the bovine parasite Schistosoma bovis Tanzania.</title>
        <authorList>
            <person name="Oey H."/>
            <person name="Zakrzewski M."/>
            <person name="Gobert G."/>
            <person name="Gravermann K."/>
            <person name="Stoye J."/>
            <person name="Jones M."/>
            <person name="Mcmanus D."/>
            <person name="Krause L."/>
        </authorList>
    </citation>
    <scope>NUCLEOTIDE SEQUENCE [LARGE SCALE GENOMIC DNA]</scope>
    <source>
        <strain evidence="1 2">TAN1997</strain>
    </source>
</reference>
<keyword evidence="2" id="KW-1185">Reference proteome</keyword>